<keyword evidence="8" id="KW-1185">Reference proteome</keyword>
<feature type="domain" description="Rad50/SbcC-type AAA" evidence="6">
    <location>
        <begin position="5"/>
        <end position="185"/>
    </location>
</feature>
<comment type="caution">
    <text evidence="7">The sequence shown here is derived from an EMBL/GenBank/DDBJ whole genome shotgun (WGS) entry which is preliminary data.</text>
</comment>
<feature type="region of interest" description="Disordered" evidence="5">
    <location>
        <begin position="210"/>
        <end position="249"/>
    </location>
</feature>
<dbReference type="Gene3D" id="3.40.50.300">
    <property type="entry name" value="P-loop containing nucleotide triphosphate hydrolases"/>
    <property type="match status" value="2"/>
</dbReference>
<feature type="compositionally biased region" description="Basic and acidic residues" evidence="5">
    <location>
        <begin position="220"/>
        <end position="229"/>
    </location>
</feature>
<dbReference type="InterPro" id="IPR027417">
    <property type="entry name" value="P-loop_NTPase"/>
</dbReference>
<evidence type="ECO:0000256" key="2">
    <source>
        <dbReference type="ARBA" id="ARBA00011322"/>
    </source>
</evidence>
<evidence type="ECO:0000256" key="5">
    <source>
        <dbReference type="SAM" id="MobiDB-lite"/>
    </source>
</evidence>
<dbReference type="SUPFAM" id="SSF52540">
    <property type="entry name" value="P-loop containing nucleoside triphosphate hydrolases"/>
    <property type="match status" value="1"/>
</dbReference>
<proteinExistence type="inferred from homology"/>
<comment type="subunit">
    <text evidence="2">Heterodimer of SbcC and SbcD.</text>
</comment>
<gene>
    <name evidence="7" type="ORF">ACETWP_01215</name>
</gene>
<evidence type="ECO:0000256" key="4">
    <source>
        <dbReference type="SAM" id="Coils"/>
    </source>
</evidence>
<evidence type="ECO:0000259" key="6">
    <source>
        <dbReference type="Pfam" id="PF13476"/>
    </source>
</evidence>
<name>A0ABV4UI77_9MICC</name>
<keyword evidence="4" id="KW-0175">Coiled coil</keyword>
<reference evidence="7 8" key="1">
    <citation type="submission" date="2024-09" db="EMBL/GenBank/DDBJ databases">
        <authorList>
            <person name="Salinas-Garcia M.A."/>
            <person name="Prieme A."/>
        </authorList>
    </citation>
    <scope>NUCLEOTIDE SEQUENCE [LARGE SCALE GENOMIC DNA]</scope>
    <source>
        <strain evidence="7 8">DSM 21081</strain>
    </source>
</reference>
<evidence type="ECO:0000313" key="7">
    <source>
        <dbReference type="EMBL" id="MFB0833193.1"/>
    </source>
</evidence>
<organism evidence="7 8">
    <name type="scientific">Arthrobacter halodurans</name>
    <dbReference type="NCBI Taxonomy" id="516699"/>
    <lineage>
        <taxon>Bacteria</taxon>
        <taxon>Bacillati</taxon>
        <taxon>Actinomycetota</taxon>
        <taxon>Actinomycetes</taxon>
        <taxon>Micrococcales</taxon>
        <taxon>Micrococcaceae</taxon>
        <taxon>Arthrobacter</taxon>
    </lineage>
</organism>
<dbReference type="Proteomes" id="UP001575652">
    <property type="component" value="Unassembled WGS sequence"/>
</dbReference>
<evidence type="ECO:0000256" key="1">
    <source>
        <dbReference type="ARBA" id="ARBA00006930"/>
    </source>
</evidence>
<sequence>MRIHRLEVEAFGPFASRQTVDFDELSAGGLFLLNGETGSGKTSVLDAICFALYGGLPGAREGTTRLRSDHAPDGAAPEVVCEFSTGGRRFEVLRSPAWERPKSRGTGTTKQQAQSRLRELVGGQWEEKSTRNDEVSTEVTALLGLGKEQFTKVAMLPQGEFAAFLRAKDREREALLRRLFDTGTYASVESILHERLSAARAEAEEAERRRASAVGQLRADAADTLRSRPDAGATATSGPSDPGAEVAEATDEALPSVIARLLSAALAAGDVETAAAEDRLASSRDAAAALAARADDHRQLAEYLLRRRRHEEGAAAADSAARALGGHALAAAAEPFRAALQSAERAASEAGAREADARAAVEDSDLAAGYLATAGAVAAARDLAADDVAVAAAALPQEEEAEELRRRLRGHLDEAAGLGEGIASDEGRLAELRAGIPALREEMERHAGPAASLDVRRAERDAAAAGLDAVLRRDAHAPRLAGAEASWVLAEKERLDAVQELARLGRLRLAQAAAALAIALEDGQPCPVCGSAEHPDPAARPGADVVHEAAIEAAERVAGAADERERAARDRRDGERGEDARLRALAGTVDEAAARTALERADEALARALGAAERHRELVASEAASRLDAEGLAERIAAARQRRAGLESAGAELDGQLRQREAALAELRAGSATLAARLAGLRAAEDLLRRLGEAGRELASAGSARESAGSAWARALEERGFPDLAAQQDALLAPAVEEELRRTVAAREAEAVRLETLDAAPGVGRARRDAGAGTPGPDADELAAADVAREAAAADRDRVLQSRAVLDAYGRRFATGRAALEELLEAQGPVLERYATVRSVAELVRGGGENLLNMTLSTYVLAARLESVAAAATERLHVMSNGRYAMVHDDTKRGNSKSGLGLQVIDAWTGRQRDTATLSGGESFMASLSLALGLADVVQQESGGIDMETLFVDEGFGSLDEGALEMVMDALDGLLRSGRTVGVVSHVAEMKQRIPAQLRVHKARRGSRLEVVTEAVGVM</sequence>
<comment type="similarity">
    <text evidence="1">Belongs to the SMC family. SbcC subfamily.</text>
</comment>
<feature type="compositionally biased region" description="Polar residues" evidence="5">
    <location>
        <begin position="105"/>
        <end position="114"/>
    </location>
</feature>
<dbReference type="EMBL" id="JBHDLJ010000001">
    <property type="protein sequence ID" value="MFB0833193.1"/>
    <property type="molecule type" value="Genomic_DNA"/>
</dbReference>
<dbReference type="PANTHER" id="PTHR32114">
    <property type="entry name" value="ABC TRANSPORTER ABCH.3"/>
    <property type="match status" value="1"/>
</dbReference>
<feature type="region of interest" description="Disordered" evidence="5">
    <location>
        <begin position="95"/>
        <end position="114"/>
    </location>
</feature>
<feature type="region of interest" description="Disordered" evidence="5">
    <location>
        <begin position="556"/>
        <end position="579"/>
    </location>
</feature>
<dbReference type="PANTHER" id="PTHR32114:SF2">
    <property type="entry name" value="ABC TRANSPORTER ABCH.3"/>
    <property type="match status" value="1"/>
</dbReference>
<dbReference type="RefSeq" id="WP_373970359.1">
    <property type="nucleotide sequence ID" value="NZ_JBHDLJ010000001.1"/>
</dbReference>
<evidence type="ECO:0000313" key="8">
    <source>
        <dbReference type="Proteomes" id="UP001575652"/>
    </source>
</evidence>
<feature type="coiled-coil region" evidence="4">
    <location>
        <begin position="598"/>
        <end position="649"/>
    </location>
</feature>
<dbReference type="Pfam" id="PF13476">
    <property type="entry name" value="AAA_23"/>
    <property type="match status" value="1"/>
</dbReference>
<evidence type="ECO:0000256" key="3">
    <source>
        <dbReference type="ARBA" id="ARBA00013368"/>
    </source>
</evidence>
<accession>A0ABV4UI77</accession>
<protein>
    <recommendedName>
        <fullName evidence="3">Nuclease SbcCD subunit C</fullName>
    </recommendedName>
</protein>
<dbReference type="Pfam" id="PF13558">
    <property type="entry name" value="SbcC_Walker_B"/>
    <property type="match status" value="1"/>
</dbReference>
<dbReference type="InterPro" id="IPR038729">
    <property type="entry name" value="Rad50/SbcC_AAA"/>
</dbReference>
<dbReference type="InterPro" id="IPR025662">
    <property type="entry name" value="Sigma_54_int_dom_ATP-bd_1"/>
</dbReference>
<dbReference type="PROSITE" id="PS00675">
    <property type="entry name" value="SIGMA54_INTERACT_1"/>
    <property type="match status" value="1"/>
</dbReference>